<dbReference type="GO" id="GO:0016020">
    <property type="term" value="C:membrane"/>
    <property type="evidence" value="ECO:0007669"/>
    <property type="project" value="UniProtKB-SubCell"/>
</dbReference>
<dbReference type="AlphaFoldDB" id="A0A9Q1HJV8"/>
<dbReference type="Gene3D" id="1.20.58.390">
    <property type="entry name" value="Neurotransmitter-gated ion-channel transmembrane domain"/>
    <property type="match status" value="1"/>
</dbReference>
<dbReference type="CDD" id="cd18989">
    <property type="entry name" value="LGIC_ECD_cation"/>
    <property type="match status" value="1"/>
</dbReference>
<evidence type="ECO:0000256" key="5">
    <source>
        <dbReference type="SAM" id="Phobius"/>
    </source>
</evidence>
<evidence type="ECO:0000256" key="1">
    <source>
        <dbReference type="ARBA" id="ARBA00004141"/>
    </source>
</evidence>
<evidence type="ECO:0000256" key="2">
    <source>
        <dbReference type="ARBA" id="ARBA00022692"/>
    </source>
</evidence>
<dbReference type="SUPFAM" id="SSF90112">
    <property type="entry name" value="Neurotransmitter-gated ion-channel transmembrane pore"/>
    <property type="match status" value="1"/>
</dbReference>
<name>A0A9Q1HJV8_HOLLE</name>
<evidence type="ECO:0000313" key="9">
    <source>
        <dbReference type="EMBL" id="KAJ8047713.1"/>
    </source>
</evidence>
<feature type="domain" description="Neurotransmitter-gated ion-channel transmembrane" evidence="8">
    <location>
        <begin position="263"/>
        <end position="447"/>
    </location>
</feature>
<protein>
    <submittedName>
        <fullName evidence="9">Neuronal acetylcholine receptor subunit alpha-9</fullName>
    </submittedName>
</protein>
<dbReference type="PROSITE" id="PS00236">
    <property type="entry name" value="NEUROTR_ION_CHANNEL"/>
    <property type="match status" value="1"/>
</dbReference>
<feature type="transmembrane region" description="Helical" evidence="5">
    <location>
        <begin position="286"/>
        <end position="304"/>
    </location>
</feature>
<feature type="transmembrane region" description="Helical" evidence="5">
    <location>
        <begin position="498"/>
        <end position="516"/>
    </location>
</feature>
<dbReference type="OrthoDB" id="5975154at2759"/>
<dbReference type="GO" id="GO:0005230">
    <property type="term" value="F:extracellular ligand-gated monoatomic ion channel activity"/>
    <property type="evidence" value="ECO:0007669"/>
    <property type="project" value="InterPro"/>
</dbReference>
<keyword evidence="4 5" id="KW-0472">Membrane</keyword>
<evidence type="ECO:0000256" key="4">
    <source>
        <dbReference type="ARBA" id="ARBA00023136"/>
    </source>
</evidence>
<gene>
    <name evidence="9" type="ORF">HOLleu_06776</name>
</gene>
<feature type="signal peptide" evidence="6">
    <location>
        <begin position="1"/>
        <end position="22"/>
    </location>
</feature>
<feature type="transmembrane region" description="Helical" evidence="5">
    <location>
        <begin position="316"/>
        <end position="336"/>
    </location>
</feature>
<reference evidence="9" key="1">
    <citation type="submission" date="2021-10" db="EMBL/GenBank/DDBJ databases">
        <title>Tropical sea cucumber genome reveals ecological adaptation and Cuvierian tubules defense mechanism.</title>
        <authorList>
            <person name="Chen T."/>
        </authorList>
    </citation>
    <scope>NUCLEOTIDE SEQUENCE</scope>
    <source>
        <strain evidence="9">Nanhai2018</strain>
        <tissue evidence="9">Muscle</tissue>
    </source>
</reference>
<dbReference type="PANTHER" id="PTHR18945">
    <property type="entry name" value="NEUROTRANSMITTER GATED ION CHANNEL"/>
    <property type="match status" value="1"/>
</dbReference>
<keyword evidence="2 5" id="KW-0812">Transmembrane</keyword>
<feature type="chain" id="PRO_5040259164" evidence="6">
    <location>
        <begin position="23"/>
        <end position="518"/>
    </location>
</feature>
<dbReference type="InterPro" id="IPR036734">
    <property type="entry name" value="Neur_chan_lig-bd_sf"/>
</dbReference>
<proteinExistence type="predicted"/>
<dbReference type="Pfam" id="PF02931">
    <property type="entry name" value="Neur_chan_LBD"/>
    <property type="match status" value="1"/>
</dbReference>
<dbReference type="GO" id="GO:0004888">
    <property type="term" value="F:transmembrane signaling receptor activity"/>
    <property type="evidence" value="ECO:0007669"/>
    <property type="project" value="InterPro"/>
</dbReference>
<keyword evidence="10" id="KW-1185">Reference proteome</keyword>
<evidence type="ECO:0000256" key="6">
    <source>
        <dbReference type="SAM" id="SignalP"/>
    </source>
</evidence>
<dbReference type="EMBL" id="JAIZAY010000002">
    <property type="protein sequence ID" value="KAJ8047713.1"/>
    <property type="molecule type" value="Genomic_DNA"/>
</dbReference>
<dbReference type="FunFam" id="2.70.170.10:FF:000028">
    <property type="entry name" value="AcetylCholine Receptor"/>
    <property type="match status" value="1"/>
</dbReference>
<dbReference type="CDD" id="cd19051">
    <property type="entry name" value="LGIC_TM_cation"/>
    <property type="match status" value="1"/>
</dbReference>
<dbReference type="InterPro" id="IPR006201">
    <property type="entry name" value="Neur_channel"/>
</dbReference>
<evidence type="ECO:0000259" key="7">
    <source>
        <dbReference type="Pfam" id="PF02931"/>
    </source>
</evidence>
<dbReference type="Pfam" id="PF02932">
    <property type="entry name" value="Neur_chan_memb"/>
    <property type="match status" value="1"/>
</dbReference>
<accession>A0A9Q1HJV8</accession>
<dbReference type="SUPFAM" id="SSF63712">
    <property type="entry name" value="Nicotinic receptor ligand binding domain-like"/>
    <property type="match status" value="1"/>
</dbReference>
<keyword evidence="3 5" id="KW-1133">Transmembrane helix</keyword>
<evidence type="ECO:0000313" key="10">
    <source>
        <dbReference type="Proteomes" id="UP001152320"/>
    </source>
</evidence>
<dbReference type="Proteomes" id="UP001152320">
    <property type="component" value="Chromosome 2"/>
</dbReference>
<feature type="domain" description="Neurotransmitter-gated ion-channel ligand-binding" evidence="7">
    <location>
        <begin position="35"/>
        <end position="252"/>
    </location>
</feature>
<dbReference type="Gene3D" id="2.70.170.10">
    <property type="entry name" value="Neurotransmitter-gated ion-channel ligand-binding domain"/>
    <property type="match status" value="1"/>
</dbReference>
<comment type="caution">
    <text evidence="9">The sequence shown here is derived from an EMBL/GenBank/DDBJ whole genome shotgun (WGS) entry which is preliminary data.</text>
</comment>
<organism evidence="9 10">
    <name type="scientific">Holothuria leucospilota</name>
    <name type="common">Black long sea cucumber</name>
    <name type="synonym">Mertensiothuria leucospilota</name>
    <dbReference type="NCBI Taxonomy" id="206669"/>
    <lineage>
        <taxon>Eukaryota</taxon>
        <taxon>Metazoa</taxon>
        <taxon>Echinodermata</taxon>
        <taxon>Eleutherozoa</taxon>
        <taxon>Echinozoa</taxon>
        <taxon>Holothuroidea</taxon>
        <taxon>Aspidochirotacea</taxon>
        <taxon>Aspidochirotida</taxon>
        <taxon>Holothuriidae</taxon>
        <taxon>Holothuria</taxon>
    </lineage>
</organism>
<dbReference type="InterPro" id="IPR006029">
    <property type="entry name" value="Neurotrans-gated_channel_TM"/>
</dbReference>
<dbReference type="InterPro" id="IPR018000">
    <property type="entry name" value="Neurotransmitter_ion_chnl_CS"/>
</dbReference>
<keyword evidence="9" id="KW-0675">Receptor</keyword>
<sequence>MDAKTVLSKVFYRLFILLFVRSYQTECANSSTHFRLYSDLMESYNSPYIRPITDDEHAVSVGFRFAPIITLLDESNQKLESRGMLLLTWFDNRLTWNPGDYGDINETNVPLYKDGAKEPHIWRPELVLYESRESFESIETETTVVSLSFTGEINWYTLASTKSHCVVDVRYYPFDTQICDLSFTTWVYQTDEQIFYSVTDVLEDASYKMFEVNNGLWDVRVNHIHIGNASFRCKTCAGQEQSYVHYTLELKRGEHWLYFYNLLFPCFVMSGMSVLVIWLPTKDVSGAASLGLTCVLAFFVYMAFLFSELPATGLSIIGNYIVWLIAEGVIITFYSVHRANQKKHEQNKSSFIVSEENGKDKSTWTVTQLSGANKNEKENASLTLWNGSEQNSADASKEFGSQEMKVSYQPNTEKEKVVIAGAVSAVSTTDGNEQDGEHSEGLDSSREIEMQDTEEPIAEEGKERLVPNGYSKCHIRNINIDNIKANYPKYLTLKIGMIGIKVISTVVFVVILFLYIGQ</sequence>
<dbReference type="InterPro" id="IPR038050">
    <property type="entry name" value="Neuro_actylchol_rec"/>
</dbReference>
<evidence type="ECO:0000259" key="8">
    <source>
        <dbReference type="Pfam" id="PF02932"/>
    </source>
</evidence>
<keyword evidence="6" id="KW-0732">Signal</keyword>
<dbReference type="InterPro" id="IPR036719">
    <property type="entry name" value="Neuro-gated_channel_TM_sf"/>
</dbReference>
<comment type="subcellular location">
    <subcellularLocation>
        <location evidence="1">Membrane</location>
        <topology evidence="1">Multi-pass membrane protein</topology>
    </subcellularLocation>
</comment>
<evidence type="ECO:0000256" key="3">
    <source>
        <dbReference type="ARBA" id="ARBA00022989"/>
    </source>
</evidence>
<dbReference type="InterPro" id="IPR006202">
    <property type="entry name" value="Neur_chan_lig-bd"/>
</dbReference>
<feature type="transmembrane region" description="Helical" evidence="5">
    <location>
        <begin position="256"/>
        <end position="279"/>
    </location>
</feature>